<keyword evidence="2" id="KW-1185">Reference proteome</keyword>
<gene>
    <name evidence="1" type="ORF">GCM10009776_33740</name>
</gene>
<dbReference type="EMBL" id="BAAAOG010000009">
    <property type="protein sequence ID" value="GAA1967938.1"/>
    <property type="molecule type" value="Genomic_DNA"/>
</dbReference>
<dbReference type="Proteomes" id="UP001499933">
    <property type="component" value="Unassembled WGS sequence"/>
</dbReference>
<protein>
    <submittedName>
        <fullName evidence="1">Uncharacterized protein</fullName>
    </submittedName>
</protein>
<reference evidence="1 2" key="1">
    <citation type="journal article" date="2019" name="Int. J. Syst. Evol. Microbiol.">
        <title>The Global Catalogue of Microorganisms (GCM) 10K type strain sequencing project: providing services to taxonomists for standard genome sequencing and annotation.</title>
        <authorList>
            <consortium name="The Broad Institute Genomics Platform"/>
            <consortium name="The Broad Institute Genome Sequencing Center for Infectious Disease"/>
            <person name="Wu L."/>
            <person name="Ma J."/>
        </authorList>
    </citation>
    <scope>NUCLEOTIDE SEQUENCE [LARGE SCALE GENOMIC DNA]</scope>
    <source>
        <strain evidence="1 2">JCM 14901</strain>
    </source>
</reference>
<proteinExistence type="predicted"/>
<evidence type="ECO:0000313" key="1">
    <source>
        <dbReference type="EMBL" id="GAA1967938.1"/>
    </source>
</evidence>
<organism evidence="1 2">
    <name type="scientific">Microbacterium deminutum</name>
    <dbReference type="NCBI Taxonomy" id="344164"/>
    <lineage>
        <taxon>Bacteria</taxon>
        <taxon>Bacillati</taxon>
        <taxon>Actinomycetota</taxon>
        <taxon>Actinomycetes</taxon>
        <taxon>Micrococcales</taxon>
        <taxon>Microbacteriaceae</taxon>
        <taxon>Microbacterium</taxon>
    </lineage>
</organism>
<sequence length="101" mass="10719">MPGVSAGKDGAAITQPGIESLEMSPGACGSLKMKPSLAMFRNMNVYMSGTSDARSTPPGAKEFCTFTRAREMPAGRFVRARIVAALVPDKDICKLHSLEEA</sequence>
<accession>A0ABN2REZ4</accession>
<comment type="caution">
    <text evidence="1">The sequence shown here is derived from an EMBL/GenBank/DDBJ whole genome shotgun (WGS) entry which is preliminary data.</text>
</comment>
<evidence type="ECO:0000313" key="2">
    <source>
        <dbReference type="Proteomes" id="UP001499933"/>
    </source>
</evidence>
<name>A0ABN2REZ4_9MICO</name>